<dbReference type="Pfam" id="PF01168">
    <property type="entry name" value="Ala_racemase_N"/>
    <property type="match status" value="1"/>
</dbReference>
<feature type="domain" description="Alanine racemase N-terminal" evidence="4">
    <location>
        <begin position="7"/>
        <end position="222"/>
    </location>
</feature>
<evidence type="ECO:0000313" key="6">
    <source>
        <dbReference type="Proteomes" id="UP000198304"/>
    </source>
</evidence>
<evidence type="ECO:0000256" key="1">
    <source>
        <dbReference type="ARBA" id="ARBA00001933"/>
    </source>
</evidence>
<dbReference type="OrthoDB" id="504078at2"/>
<dbReference type="InterPro" id="IPR029066">
    <property type="entry name" value="PLP-binding_barrel"/>
</dbReference>
<accession>A0A239HLP2</accession>
<dbReference type="InterPro" id="IPR001608">
    <property type="entry name" value="Ala_racemase_N"/>
</dbReference>
<dbReference type="PANTHER" id="PTHR30511:SF3">
    <property type="entry name" value="LYSINE RACEMASE"/>
    <property type="match status" value="1"/>
</dbReference>
<dbReference type="PANTHER" id="PTHR30511">
    <property type="entry name" value="ALANINE RACEMASE"/>
    <property type="match status" value="1"/>
</dbReference>
<evidence type="ECO:0000256" key="2">
    <source>
        <dbReference type="ARBA" id="ARBA00022898"/>
    </source>
</evidence>
<evidence type="ECO:0000259" key="4">
    <source>
        <dbReference type="Pfam" id="PF01168"/>
    </source>
</evidence>
<keyword evidence="3" id="KW-0413">Isomerase</keyword>
<name>A0A239HLP2_9FIRM</name>
<evidence type="ECO:0000313" key="5">
    <source>
        <dbReference type="EMBL" id="SNS81763.1"/>
    </source>
</evidence>
<dbReference type="Proteomes" id="UP000198304">
    <property type="component" value="Unassembled WGS sequence"/>
</dbReference>
<dbReference type="GO" id="GO:0008784">
    <property type="term" value="F:alanine racemase activity"/>
    <property type="evidence" value="ECO:0007669"/>
    <property type="project" value="TreeGrafter"/>
</dbReference>
<keyword evidence="2" id="KW-0663">Pyridoxal phosphate</keyword>
<dbReference type="CDD" id="cd06815">
    <property type="entry name" value="PLPDE_III_AR_like_1"/>
    <property type="match status" value="1"/>
</dbReference>
<dbReference type="Gene3D" id="3.20.20.10">
    <property type="entry name" value="Alanine racemase"/>
    <property type="match status" value="1"/>
</dbReference>
<dbReference type="SUPFAM" id="SSF51419">
    <property type="entry name" value="PLP-binding barrel"/>
    <property type="match status" value="1"/>
</dbReference>
<dbReference type="GO" id="GO:0030170">
    <property type="term" value="F:pyridoxal phosphate binding"/>
    <property type="evidence" value="ECO:0007669"/>
    <property type="project" value="TreeGrafter"/>
</dbReference>
<dbReference type="AlphaFoldDB" id="A0A239HLP2"/>
<evidence type="ECO:0000256" key="3">
    <source>
        <dbReference type="ARBA" id="ARBA00023235"/>
    </source>
</evidence>
<proteinExistence type="predicted"/>
<dbReference type="EMBL" id="FZOJ01000022">
    <property type="protein sequence ID" value="SNS81763.1"/>
    <property type="molecule type" value="Genomic_DNA"/>
</dbReference>
<comment type="cofactor">
    <cofactor evidence="1">
        <name>pyridoxal 5'-phosphate</name>
        <dbReference type="ChEBI" id="CHEBI:597326"/>
    </cofactor>
</comment>
<keyword evidence="6" id="KW-1185">Reference proteome</keyword>
<dbReference type="InterPro" id="IPR000821">
    <property type="entry name" value="Ala_racemase"/>
</dbReference>
<organism evidence="5 6">
    <name type="scientific">Anaerovirgula multivorans</name>
    <dbReference type="NCBI Taxonomy" id="312168"/>
    <lineage>
        <taxon>Bacteria</taxon>
        <taxon>Bacillati</taxon>
        <taxon>Bacillota</taxon>
        <taxon>Clostridia</taxon>
        <taxon>Peptostreptococcales</taxon>
        <taxon>Natronincolaceae</taxon>
        <taxon>Anaerovirgula</taxon>
    </lineage>
</organism>
<reference evidence="5 6" key="1">
    <citation type="submission" date="2017-06" db="EMBL/GenBank/DDBJ databases">
        <authorList>
            <person name="Kim H.J."/>
            <person name="Triplett B.A."/>
        </authorList>
    </citation>
    <scope>NUCLEOTIDE SEQUENCE [LARGE SCALE GENOMIC DNA]</scope>
    <source>
        <strain evidence="5 6">SCA</strain>
    </source>
</reference>
<protein>
    <submittedName>
        <fullName evidence="5">Predicted amino acid racemase</fullName>
    </submittedName>
</protein>
<dbReference type="RefSeq" id="WP_089284246.1">
    <property type="nucleotide sequence ID" value="NZ_FZOJ01000022.1"/>
</dbReference>
<dbReference type="GO" id="GO:0005829">
    <property type="term" value="C:cytosol"/>
    <property type="evidence" value="ECO:0007669"/>
    <property type="project" value="TreeGrafter"/>
</dbReference>
<sequence length="354" mass="40498">MYPKVKIDAKKLKNNINTLKTLCKERNIEITGVTKVFSGDNNIAKILVDGGLNKLADSRIENLKNLKDLKSEKWLIRPPMKTEIDELIEYADASLNSELETIEEIDKKARKEDKVHKIILMADLGDIREGYVDYEELIEVAIKVEEMKNVHLYGIGVNLTCFSFIQYSSEKLEKLVNIAEKIEKRINRKLEIISGGNSAAIDLMLRNEIPNRINNLRLGESILFGKERSKYKYLENTNKDVFILEAEIIEIKNKPSMPWGEIGVDSYGNKPEFSDIGIRKKAICALGKQDFDVETSRLIDEDIKILGASSDHFILDITDSNKKYELGDIIEIELGYFSTMRAFTSKYVKKHNQL</sequence>
<gene>
    <name evidence="5" type="ORF">SAMN05446037_102249</name>
</gene>